<reference evidence="5 6" key="1">
    <citation type="submission" date="2019-12" db="EMBL/GenBank/DDBJ databases">
        <title>Paenibacillus sp. nov., an endophytic bacterium isolated from the stem of Dendrobium.</title>
        <authorList>
            <person name="Zhao R."/>
        </authorList>
    </citation>
    <scope>NUCLEOTIDE SEQUENCE [LARGE SCALE GENOMIC DNA]</scope>
    <source>
        <strain evidence="5 6">HJL G12</strain>
    </source>
</reference>
<dbReference type="RefSeq" id="WP_160496774.1">
    <property type="nucleotide sequence ID" value="NZ_WUBI01000001.1"/>
</dbReference>
<dbReference type="PANTHER" id="PTHR10587">
    <property type="entry name" value="GLYCOSYL TRANSFERASE-RELATED"/>
    <property type="match status" value="1"/>
</dbReference>
<dbReference type="InterPro" id="IPR002509">
    <property type="entry name" value="NODB_dom"/>
</dbReference>
<dbReference type="EMBL" id="WUBI01000001">
    <property type="protein sequence ID" value="MWV43249.1"/>
    <property type="molecule type" value="Genomic_DNA"/>
</dbReference>
<gene>
    <name evidence="5" type="ORF">GRF59_06355</name>
</gene>
<protein>
    <submittedName>
        <fullName evidence="5">Polysaccharide deacetylase family protein</fullName>
    </submittedName>
</protein>
<dbReference type="Proteomes" id="UP000460318">
    <property type="component" value="Unassembled WGS sequence"/>
</dbReference>
<evidence type="ECO:0000313" key="5">
    <source>
        <dbReference type="EMBL" id="MWV43249.1"/>
    </source>
</evidence>
<dbReference type="PROSITE" id="PS51677">
    <property type="entry name" value="NODB"/>
    <property type="match status" value="1"/>
</dbReference>
<name>A0A7X3LHH9_9BACL</name>
<evidence type="ECO:0000256" key="1">
    <source>
        <dbReference type="ARBA" id="ARBA00022723"/>
    </source>
</evidence>
<feature type="domain" description="NodB homology" evidence="4">
    <location>
        <begin position="54"/>
        <end position="237"/>
    </location>
</feature>
<dbReference type="GO" id="GO:0016020">
    <property type="term" value="C:membrane"/>
    <property type="evidence" value="ECO:0007669"/>
    <property type="project" value="TreeGrafter"/>
</dbReference>
<dbReference type="AlphaFoldDB" id="A0A7X3LHH9"/>
<feature type="signal peptide" evidence="3">
    <location>
        <begin position="1"/>
        <end position="28"/>
    </location>
</feature>
<dbReference type="GO" id="GO:0046872">
    <property type="term" value="F:metal ion binding"/>
    <property type="evidence" value="ECO:0007669"/>
    <property type="project" value="UniProtKB-KW"/>
</dbReference>
<dbReference type="GO" id="GO:0016810">
    <property type="term" value="F:hydrolase activity, acting on carbon-nitrogen (but not peptide) bonds"/>
    <property type="evidence" value="ECO:0007669"/>
    <property type="project" value="InterPro"/>
</dbReference>
<evidence type="ECO:0000313" key="6">
    <source>
        <dbReference type="Proteomes" id="UP000460318"/>
    </source>
</evidence>
<keyword evidence="2" id="KW-0378">Hydrolase</keyword>
<evidence type="ECO:0000259" key="4">
    <source>
        <dbReference type="PROSITE" id="PS51677"/>
    </source>
</evidence>
<sequence>MQIYIRRFLLATCAAILALEVLSPIASASPSGNKGREYYEQRGDVIWEIPNKEKVIALTFDDGPDPDETTYILDLLKQYDAKATFFVVGKQVEKNPELARRVVAEGHELGNHTYDHAYFNRRSSVENITSQLSRTQDAIFKATGKRSYLFRPPGGYYSDRMIETCKKEGYLVVMWSWHQDTWDWNRPGIRKIVNKVLGNARNGDIVLMHDHVEGKTQTIDALKEILPELKKRGYRFVTVSELARYNIP</sequence>
<dbReference type="Gene3D" id="3.20.20.370">
    <property type="entry name" value="Glycoside hydrolase/deacetylase"/>
    <property type="match status" value="1"/>
</dbReference>
<keyword evidence="1" id="KW-0479">Metal-binding</keyword>
<comment type="caution">
    <text evidence="5">The sequence shown here is derived from an EMBL/GenBank/DDBJ whole genome shotgun (WGS) entry which is preliminary data.</text>
</comment>
<dbReference type="SUPFAM" id="SSF88713">
    <property type="entry name" value="Glycoside hydrolase/deacetylase"/>
    <property type="match status" value="1"/>
</dbReference>
<keyword evidence="3" id="KW-0732">Signal</keyword>
<dbReference type="CDD" id="cd10917">
    <property type="entry name" value="CE4_NodB_like_6s_7s"/>
    <property type="match status" value="1"/>
</dbReference>
<proteinExistence type="predicted"/>
<evidence type="ECO:0000256" key="3">
    <source>
        <dbReference type="SAM" id="SignalP"/>
    </source>
</evidence>
<evidence type="ECO:0000256" key="2">
    <source>
        <dbReference type="ARBA" id="ARBA00022801"/>
    </source>
</evidence>
<accession>A0A7X3LHH9</accession>
<dbReference type="PANTHER" id="PTHR10587:SF133">
    <property type="entry name" value="CHITIN DEACETYLASE 1-RELATED"/>
    <property type="match status" value="1"/>
</dbReference>
<organism evidence="5 6">
    <name type="scientific">Paenibacillus dendrobii</name>
    <dbReference type="NCBI Taxonomy" id="2691084"/>
    <lineage>
        <taxon>Bacteria</taxon>
        <taxon>Bacillati</taxon>
        <taxon>Bacillota</taxon>
        <taxon>Bacilli</taxon>
        <taxon>Bacillales</taxon>
        <taxon>Paenibacillaceae</taxon>
        <taxon>Paenibacillus</taxon>
    </lineage>
</organism>
<dbReference type="InterPro" id="IPR050248">
    <property type="entry name" value="Polysacc_deacetylase_ArnD"/>
</dbReference>
<feature type="chain" id="PRO_5030595813" evidence="3">
    <location>
        <begin position="29"/>
        <end position="248"/>
    </location>
</feature>
<dbReference type="InterPro" id="IPR011330">
    <property type="entry name" value="Glyco_hydro/deAcase_b/a-brl"/>
</dbReference>
<dbReference type="Pfam" id="PF01522">
    <property type="entry name" value="Polysacc_deac_1"/>
    <property type="match status" value="1"/>
</dbReference>
<keyword evidence="6" id="KW-1185">Reference proteome</keyword>
<dbReference type="GO" id="GO:0005975">
    <property type="term" value="P:carbohydrate metabolic process"/>
    <property type="evidence" value="ECO:0007669"/>
    <property type="project" value="InterPro"/>
</dbReference>